<feature type="active site" evidence="4">
    <location>
        <position position="11"/>
    </location>
</feature>
<sequence length="154" mass="17080">MSEKAIFAAGCFWGVEATFQNITGVSDSRVGYIGGTISEPTYKQVCAGDTGHAEAIEIIFNPQTVPYEELLAQFWQLHDPTQQNRQGPDVGSQYRSAIFYLTDAQRRAAEQSKIAAQAGFSRPIATQITAADTFWPAEDYHQSYVQKRRGGFFS</sequence>
<reference evidence="6" key="2">
    <citation type="journal article" date="2023" name="Microbiome">
        <title>Synthase-selected sorting approach identifies a beta-lactone synthase in a nudibranch symbiotic bacterium.</title>
        <authorList>
            <person name="Dzunkova M."/>
            <person name="La Clair J.J."/>
            <person name="Tyml T."/>
            <person name="Doud D."/>
            <person name="Schulz F."/>
            <person name="Piquer-Esteban S."/>
            <person name="Porcel Sanchis D."/>
            <person name="Osborn A."/>
            <person name="Robinson D."/>
            <person name="Louie K.B."/>
            <person name="Bowen B.P."/>
            <person name="Bowers R.M."/>
            <person name="Lee J."/>
            <person name="Arnau V."/>
            <person name="Diaz-Villanueva W."/>
            <person name="Stepanauskas R."/>
            <person name="Gosliner T."/>
            <person name="Date S.V."/>
            <person name="Northen T.R."/>
            <person name="Cheng J.F."/>
            <person name="Burkart M.D."/>
            <person name="Woyke T."/>
        </authorList>
    </citation>
    <scope>NUCLEOTIDE SEQUENCE</scope>
    <source>
        <strain evidence="6">Df01</strain>
    </source>
</reference>
<reference evidence="6" key="1">
    <citation type="submission" date="2022-08" db="EMBL/GenBank/DDBJ databases">
        <authorList>
            <person name="Dzunkova M."/>
            <person name="La Clair J."/>
            <person name="Tyml T."/>
            <person name="Doud D."/>
            <person name="Schulz F."/>
            <person name="Piquer S."/>
            <person name="Porcel Sanchis D."/>
            <person name="Osborn A."/>
            <person name="Robinson D."/>
            <person name="Louie K.B."/>
            <person name="Bowen B.P."/>
            <person name="Bowers R."/>
            <person name="Lee J."/>
            <person name="Arnau Llombart V."/>
            <person name="Diaz Villanueva W."/>
            <person name="Gosliner T."/>
            <person name="Northen T."/>
            <person name="Cheng J.-F."/>
            <person name="Burkart M.D."/>
            <person name="Woyke T."/>
        </authorList>
    </citation>
    <scope>NUCLEOTIDE SEQUENCE</scope>
    <source>
        <strain evidence="6">Df01</strain>
    </source>
</reference>
<dbReference type="PANTHER" id="PTHR43774:SF1">
    <property type="entry name" value="PEPTIDE METHIONINE SULFOXIDE REDUCTASE MSRA 2"/>
    <property type="match status" value="1"/>
</dbReference>
<protein>
    <recommendedName>
        <fullName evidence="4">Peptide methionine sulfoxide reductase MsrA</fullName>
        <shortName evidence="4">Protein-methionine-S-oxide reductase</shortName>
        <ecNumber evidence="4">1.8.4.11</ecNumber>
    </recommendedName>
    <alternativeName>
        <fullName evidence="4">Peptide-methionine (S)-S-oxide reductase</fullName>
        <shortName evidence="4">Peptide Met(O) reductase</shortName>
    </alternativeName>
</protein>
<dbReference type="HAMAP" id="MF_01401">
    <property type="entry name" value="MsrA"/>
    <property type="match status" value="1"/>
</dbReference>
<proteinExistence type="inferred from homology"/>
<comment type="similarity">
    <text evidence="4">Belongs to the MsrA Met sulfoxide reductase family.</text>
</comment>
<dbReference type="Pfam" id="PF01625">
    <property type="entry name" value="PMSR"/>
    <property type="match status" value="1"/>
</dbReference>
<evidence type="ECO:0000256" key="3">
    <source>
        <dbReference type="ARBA" id="ARBA00048782"/>
    </source>
</evidence>
<dbReference type="Gene3D" id="3.30.1060.10">
    <property type="entry name" value="Peptide methionine sulphoxide reductase MsrA"/>
    <property type="match status" value="1"/>
</dbReference>
<dbReference type="EMBL" id="JANQAO010000001">
    <property type="protein sequence ID" value="MDM5147140.1"/>
    <property type="molecule type" value="Genomic_DNA"/>
</dbReference>
<dbReference type="NCBIfam" id="TIGR00401">
    <property type="entry name" value="msrA"/>
    <property type="match status" value="1"/>
</dbReference>
<dbReference type="SUPFAM" id="SSF55068">
    <property type="entry name" value="Peptide methionine sulfoxide reductase"/>
    <property type="match status" value="1"/>
</dbReference>
<feature type="domain" description="Peptide methionine sulphoxide reductase MsrA" evidence="5">
    <location>
        <begin position="4"/>
        <end position="151"/>
    </location>
</feature>
<keyword evidence="1 4" id="KW-0560">Oxidoreductase</keyword>
<dbReference type="PANTHER" id="PTHR43774">
    <property type="entry name" value="PEPTIDE METHIONINE SULFOXIDE REDUCTASE"/>
    <property type="match status" value="1"/>
</dbReference>
<evidence type="ECO:0000256" key="1">
    <source>
        <dbReference type="ARBA" id="ARBA00023002"/>
    </source>
</evidence>
<comment type="function">
    <text evidence="4">Has an important function as a repair enzyme for proteins that have been inactivated by oxidation. Catalyzes the reversible oxidation-reduction of methionine sulfoxide in proteins to methionine.</text>
</comment>
<evidence type="ECO:0000313" key="6">
    <source>
        <dbReference type="EMBL" id="MDM5147140.1"/>
    </source>
</evidence>
<accession>A0ABT7QKE1</accession>
<dbReference type="InterPro" id="IPR002569">
    <property type="entry name" value="Met_Sox_Rdtase_MsrA_dom"/>
</dbReference>
<dbReference type="EC" id="1.8.4.11" evidence="4"/>
<dbReference type="InterPro" id="IPR036509">
    <property type="entry name" value="Met_Sox_Rdtase_MsrA_sf"/>
</dbReference>
<evidence type="ECO:0000256" key="4">
    <source>
        <dbReference type="HAMAP-Rule" id="MF_01401"/>
    </source>
</evidence>
<comment type="catalytic activity">
    <reaction evidence="2 4">
        <text>L-methionyl-[protein] + [thioredoxin]-disulfide + H2O = L-methionyl-(S)-S-oxide-[protein] + [thioredoxin]-dithiol</text>
        <dbReference type="Rhea" id="RHEA:14217"/>
        <dbReference type="Rhea" id="RHEA-COMP:10698"/>
        <dbReference type="Rhea" id="RHEA-COMP:10700"/>
        <dbReference type="Rhea" id="RHEA-COMP:12313"/>
        <dbReference type="Rhea" id="RHEA-COMP:12315"/>
        <dbReference type="ChEBI" id="CHEBI:15377"/>
        <dbReference type="ChEBI" id="CHEBI:16044"/>
        <dbReference type="ChEBI" id="CHEBI:29950"/>
        <dbReference type="ChEBI" id="CHEBI:44120"/>
        <dbReference type="ChEBI" id="CHEBI:50058"/>
        <dbReference type="EC" id="1.8.4.11"/>
    </reaction>
</comment>
<dbReference type="Proteomes" id="UP001168167">
    <property type="component" value="Unassembled WGS sequence"/>
</dbReference>
<gene>
    <name evidence="4 6" type="primary">msrA</name>
    <name evidence="6" type="ORF">NQX30_01930</name>
</gene>
<evidence type="ECO:0000259" key="5">
    <source>
        <dbReference type="Pfam" id="PF01625"/>
    </source>
</evidence>
<keyword evidence="7" id="KW-1185">Reference proteome</keyword>
<comment type="catalytic activity">
    <reaction evidence="3 4">
        <text>[thioredoxin]-disulfide + L-methionine + H2O = L-methionine (S)-S-oxide + [thioredoxin]-dithiol</text>
        <dbReference type="Rhea" id="RHEA:19993"/>
        <dbReference type="Rhea" id="RHEA-COMP:10698"/>
        <dbReference type="Rhea" id="RHEA-COMP:10700"/>
        <dbReference type="ChEBI" id="CHEBI:15377"/>
        <dbReference type="ChEBI" id="CHEBI:29950"/>
        <dbReference type="ChEBI" id="CHEBI:50058"/>
        <dbReference type="ChEBI" id="CHEBI:57844"/>
        <dbReference type="ChEBI" id="CHEBI:58772"/>
        <dbReference type="EC" id="1.8.4.11"/>
    </reaction>
</comment>
<evidence type="ECO:0000313" key="7">
    <source>
        <dbReference type="Proteomes" id="UP001168167"/>
    </source>
</evidence>
<comment type="caution">
    <text evidence="6">The sequence shown here is derived from an EMBL/GenBank/DDBJ whole genome shotgun (WGS) entry which is preliminary data.</text>
</comment>
<name>A0ABT7QKE1_9GAMM</name>
<evidence type="ECO:0000256" key="2">
    <source>
        <dbReference type="ARBA" id="ARBA00047806"/>
    </source>
</evidence>
<dbReference type="GO" id="GO:0008113">
    <property type="term" value="F:peptide-methionine (S)-S-oxide reductase activity"/>
    <property type="evidence" value="ECO:0007669"/>
    <property type="project" value="UniProtKB-EC"/>
</dbReference>
<organism evidence="6 7">
    <name type="scientific">Candidatus Doriopsillibacter californiensis</name>
    <dbReference type="NCBI Taxonomy" id="2970740"/>
    <lineage>
        <taxon>Bacteria</taxon>
        <taxon>Pseudomonadati</taxon>
        <taxon>Pseudomonadota</taxon>
        <taxon>Gammaproteobacteria</taxon>
        <taxon>Candidatus Tethybacterales</taxon>
        <taxon>Candidatus Persebacteraceae</taxon>
        <taxon>Candidatus Doriopsillibacter</taxon>
    </lineage>
</organism>